<dbReference type="Pfam" id="PF06827">
    <property type="entry name" value="zf-FPG_IleRS"/>
    <property type="match status" value="1"/>
</dbReference>
<dbReference type="InterPro" id="IPR015887">
    <property type="entry name" value="DNA_glyclase_Znf_dom_DNA_BS"/>
</dbReference>
<keyword evidence="13" id="KW-0326">Glycosidase</keyword>
<dbReference type="SMART" id="SM00898">
    <property type="entry name" value="Fapy_DNA_glyco"/>
    <property type="match status" value="1"/>
</dbReference>
<dbReference type="SUPFAM" id="SSF81624">
    <property type="entry name" value="N-terminal domain of MutM-like DNA repair proteins"/>
    <property type="match status" value="1"/>
</dbReference>
<evidence type="ECO:0000256" key="5">
    <source>
        <dbReference type="ARBA" id="ARBA00022763"/>
    </source>
</evidence>
<accession>A0ABQ6VCH2</accession>
<protein>
    <recommendedName>
        <fullName evidence="3">DNA-(apurinic or apyrimidinic site) lyase</fullName>
        <ecNumber evidence="3">4.2.99.18</ecNumber>
    </recommendedName>
</protein>
<dbReference type="CDD" id="cd08970">
    <property type="entry name" value="AcNei1_N"/>
    <property type="match status" value="1"/>
</dbReference>
<dbReference type="PROSITE" id="PS01242">
    <property type="entry name" value="ZF_FPG_1"/>
    <property type="match status" value="1"/>
</dbReference>
<dbReference type="Pfam" id="PF01149">
    <property type="entry name" value="Fapy_DNA_glyco"/>
    <property type="match status" value="1"/>
</dbReference>
<evidence type="ECO:0000256" key="13">
    <source>
        <dbReference type="ARBA" id="ARBA00023295"/>
    </source>
</evidence>
<evidence type="ECO:0000256" key="2">
    <source>
        <dbReference type="ARBA" id="ARBA00009409"/>
    </source>
</evidence>
<evidence type="ECO:0000256" key="3">
    <source>
        <dbReference type="ARBA" id="ARBA00012720"/>
    </source>
</evidence>
<dbReference type="Gene3D" id="3.20.190.10">
    <property type="entry name" value="MutM-like, N-terminal"/>
    <property type="match status" value="1"/>
</dbReference>
<keyword evidence="9" id="KW-0238">DNA-binding</keyword>
<dbReference type="InterPro" id="IPR035937">
    <property type="entry name" value="FPG_N"/>
</dbReference>
<dbReference type="InterPro" id="IPR015886">
    <property type="entry name" value="H2TH_FPG"/>
</dbReference>
<dbReference type="EC" id="4.2.99.18" evidence="3"/>
<evidence type="ECO:0000256" key="14">
    <source>
        <dbReference type="ARBA" id="ARBA00044632"/>
    </source>
</evidence>
<proteinExistence type="inferred from homology"/>
<dbReference type="EMBL" id="WBZJ01000003">
    <property type="protein sequence ID" value="KAB3519808.1"/>
    <property type="molecule type" value="Genomic_DNA"/>
</dbReference>
<name>A0ABQ6VCH2_9CORY</name>
<dbReference type="SUPFAM" id="SSF57716">
    <property type="entry name" value="Glucocorticoid receptor-like (DNA-binding domain)"/>
    <property type="match status" value="1"/>
</dbReference>
<evidence type="ECO:0000256" key="1">
    <source>
        <dbReference type="ARBA" id="ARBA00001947"/>
    </source>
</evidence>
<evidence type="ECO:0000256" key="10">
    <source>
        <dbReference type="ARBA" id="ARBA00023204"/>
    </source>
</evidence>
<reference evidence="18 19" key="1">
    <citation type="submission" date="2019-10" db="EMBL/GenBank/DDBJ databases">
        <title>Corynebacterium sp novel species isolated from the respiratory tract of Marmot.</title>
        <authorList>
            <person name="Zhang G."/>
        </authorList>
    </citation>
    <scope>NUCLEOTIDE SEQUENCE [LARGE SCALE GENOMIC DNA]</scope>
    <source>
        <strain evidence="18 19">336</strain>
    </source>
</reference>
<keyword evidence="8" id="KW-0862">Zinc</keyword>
<keyword evidence="10" id="KW-0234">DNA repair</keyword>
<dbReference type="PROSITE" id="PS51068">
    <property type="entry name" value="FPG_CAT"/>
    <property type="match status" value="1"/>
</dbReference>
<dbReference type="InterPro" id="IPR010979">
    <property type="entry name" value="Ribosomal_uS13-like_H2TH"/>
</dbReference>
<dbReference type="PANTHER" id="PTHR42697">
    <property type="entry name" value="ENDONUCLEASE 8"/>
    <property type="match status" value="1"/>
</dbReference>
<dbReference type="Gene3D" id="1.10.8.50">
    <property type="match status" value="1"/>
</dbReference>
<keyword evidence="4" id="KW-0479">Metal-binding</keyword>
<evidence type="ECO:0000256" key="15">
    <source>
        <dbReference type="PROSITE-ProRule" id="PRU00391"/>
    </source>
</evidence>
<evidence type="ECO:0000256" key="12">
    <source>
        <dbReference type="ARBA" id="ARBA00023268"/>
    </source>
</evidence>
<evidence type="ECO:0000313" key="18">
    <source>
        <dbReference type="EMBL" id="KAB3519808.1"/>
    </source>
</evidence>
<keyword evidence="11" id="KW-0456">Lyase</keyword>
<dbReference type="InterPro" id="IPR012319">
    <property type="entry name" value="FPG_cat"/>
</dbReference>
<dbReference type="SUPFAM" id="SSF46946">
    <property type="entry name" value="S13-like H2TH domain"/>
    <property type="match status" value="1"/>
</dbReference>
<organism evidence="18 19">
    <name type="scientific">Corynebacterium zhongnanshanii</name>
    <dbReference type="NCBI Taxonomy" id="2768834"/>
    <lineage>
        <taxon>Bacteria</taxon>
        <taxon>Bacillati</taxon>
        <taxon>Actinomycetota</taxon>
        <taxon>Actinomycetes</taxon>
        <taxon>Mycobacteriales</taxon>
        <taxon>Corynebacteriaceae</taxon>
        <taxon>Corynebacterium</taxon>
    </lineage>
</organism>
<evidence type="ECO:0000256" key="11">
    <source>
        <dbReference type="ARBA" id="ARBA00023239"/>
    </source>
</evidence>
<feature type="domain" description="FPG-type" evidence="16">
    <location>
        <begin position="238"/>
        <end position="272"/>
    </location>
</feature>
<comment type="cofactor">
    <cofactor evidence="1">
        <name>Zn(2+)</name>
        <dbReference type="ChEBI" id="CHEBI:29105"/>
    </cofactor>
</comment>
<dbReference type="InterPro" id="IPR000214">
    <property type="entry name" value="Znf_DNA_glyclase/AP_lyase"/>
</dbReference>
<evidence type="ECO:0000256" key="8">
    <source>
        <dbReference type="ARBA" id="ARBA00022833"/>
    </source>
</evidence>
<keyword evidence="19" id="KW-1185">Reference proteome</keyword>
<dbReference type="InterPro" id="IPR010663">
    <property type="entry name" value="Znf_FPG/IleRS"/>
</dbReference>
<evidence type="ECO:0000256" key="6">
    <source>
        <dbReference type="ARBA" id="ARBA00022771"/>
    </source>
</evidence>
<sequence>MPEGHVIHRLARMLTTEFAGQPVHVFSPQGVFASQAALLDGTVLERAEAFGKHLFIHFSAPSPERIVHIHLGLIGSLGFQAADRPLQGKVRLALSNDAQVAHLHGPQWCRLITEEEMAAATAKLGADPLRTDQDEKRAEMRARVLKSRRTVGSLLMDQGLYAGVGNIYRAETLFRLGIHPDVRGVDLEPAQVDAVWEDLVALMRAGEAAGRIDTVRPEHMPEAMGRAPRKDDHGGEVYVYRRAGLPCYVCGAEIQERVLEGRNLFWCPGCQGR</sequence>
<evidence type="ECO:0000256" key="7">
    <source>
        <dbReference type="ARBA" id="ARBA00022801"/>
    </source>
</evidence>
<dbReference type="Proteomes" id="UP000436181">
    <property type="component" value="Unassembled WGS sequence"/>
</dbReference>
<dbReference type="PROSITE" id="PS51066">
    <property type="entry name" value="ZF_FPG_2"/>
    <property type="match status" value="1"/>
</dbReference>
<evidence type="ECO:0000259" key="17">
    <source>
        <dbReference type="PROSITE" id="PS51068"/>
    </source>
</evidence>
<evidence type="ECO:0000256" key="4">
    <source>
        <dbReference type="ARBA" id="ARBA00022723"/>
    </source>
</evidence>
<comment type="caution">
    <text evidence="18">The sequence shown here is derived from an EMBL/GenBank/DDBJ whole genome shotgun (WGS) entry which is preliminary data.</text>
</comment>
<keyword evidence="7" id="KW-0378">Hydrolase</keyword>
<keyword evidence="6 15" id="KW-0863">Zinc-finger</keyword>
<keyword evidence="12" id="KW-0511">Multifunctional enzyme</keyword>
<dbReference type="RefSeq" id="WP_151844595.1">
    <property type="nucleotide sequence ID" value="NZ_WBZJ01000003.1"/>
</dbReference>
<feature type="domain" description="Formamidopyrimidine-DNA glycosylase catalytic" evidence="17">
    <location>
        <begin position="2"/>
        <end position="101"/>
    </location>
</feature>
<gene>
    <name evidence="18" type="ORF">F8377_07760</name>
</gene>
<keyword evidence="5" id="KW-0227">DNA damage</keyword>
<evidence type="ECO:0000313" key="19">
    <source>
        <dbReference type="Proteomes" id="UP000436181"/>
    </source>
</evidence>
<dbReference type="PANTHER" id="PTHR42697:SF3">
    <property type="entry name" value="ENDONUCLEASE 8 1"/>
    <property type="match status" value="1"/>
</dbReference>
<evidence type="ECO:0000259" key="16">
    <source>
        <dbReference type="PROSITE" id="PS51066"/>
    </source>
</evidence>
<comment type="catalytic activity">
    <reaction evidence="14">
        <text>2'-deoxyribonucleotide-(2'-deoxyribose 5'-phosphate)-2'-deoxyribonucleotide-DNA = a 3'-end 2'-deoxyribonucleotide-(2,3-dehydro-2,3-deoxyribose 5'-phosphate)-DNA + a 5'-end 5'-phospho-2'-deoxyribonucleoside-DNA + H(+)</text>
        <dbReference type="Rhea" id="RHEA:66592"/>
        <dbReference type="Rhea" id="RHEA-COMP:13180"/>
        <dbReference type="Rhea" id="RHEA-COMP:16897"/>
        <dbReference type="Rhea" id="RHEA-COMP:17067"/>
        <dbReference type="ChEBI" id="CHEBI:15378"/>
        <dbReference type="ChEBI" id="CHEBI:136412"/>
        <dbReference type="ChEBI" id="CHEBI:157695"/>
        <dbReference type="ChEBI" id="CHEBI:167181"/>
        <dbReference type="EC" id="4.2.99.18"/>
    </reaction>
</comment>
<evidence type="ECO:0000256" key="9">
    <source>
        <dbReference type="ARBA" id="ARBA00023125"/>
    </source>
</evidence>
<dbReference type="SMART" id="SM01232">
    <property type="entry name" value="H2TH"/>
    <property type="match status" value="1"/>
</dbReference>
<dbReference type="Pfam" id="PF06831">
    <property type="entry name" value="H2TH"/>
    <property type="match status" value="1"/>
</dbReference>
<comment type="similarity">
    <text evidence="2">Belongs to the FPG family.</text>
</comment>